<gene>
    <name evidence="3" type="ORF">EUA98_18445</name>
</gene>
<dbReference type="Pfam" id="PF13539">
    <property type="entry name" value="Peptidase_M15_4"/>
    <property type="match status" value="1"/>
</dbReference>
<dbReference type="EMBL" id="SDWW01000069">
    <property type="protein sequence ID" value="RYV49505.1"/>
    <property type="molecule type" value="Genomic_DNA"/>
</dbReference>
<organism evidence="3 4">
    <name type="scientific">Pengzhenrongella frigida</name>
    <dbReference type="NCBI Taxonomy" id="1259133"/>
    <lineage>
        <taxon>Bacteria</taxon>
        <taxon>Bacillati</taxon>
        <taxon>Actinomycetota</taxon>
        <taxon>Actinomycetes</taxon>
        <taxon>Micrococcales</taxon>
        <taxon>Pengzhenrongella</taxon>
    </lineage>
</organism>
<sequence>MIGGCAGAGQTTPSGTTAGSGPTTTPSVSPSATPTPTPTPTPTAIPTPTPTPTASAIPAEPVFTATATTITPELAVRMAASWREGCPVALADLRYLTLTYRGFDGSVHEGELVVHADAADAITQVFRTLFEVGYPIRSLRLVDDFGADDDASMAADNTSAFNCRAIAGTRTWSQHAYGRAIDLNPVENPYVSSSGVYPAAGADFASRPDLPGVLHAGDAAVTAFATAGWPWGGQWPTTKDFQHFSATGK</sequence>
<keyword evidence="4" id="KW-1185">Reference proteome</keyword>
<dbReference type="AlphaFoldDB" id="A0A4Q5MVH7"/>
<evidence type="ECO:0000313" key="4">
    <source>
        <dbReference type="Proteomes" id="UP000293764"/>
    </source>
</evidence>
<feature type="compositionally biased region" description="Low complexity" evidence="1">
    <location>
        <begin position="11"/>
        <end position="32"/>
    </location>
</feature>
<protein>
    <submittedName>
        <fullName evidence="3">M15 family peptidase</fullName>
    </submittedName>
</protein>
<dbReference type="GO" id="GO:0008233">
    <property type="term" value="F:peptidase activity"/>
    <property type="evidence" value="ECO:0007669"/>
    <property type="project" value="InterPro"/>
</dbReference>
<feature type="region of interest" description="Disordered" evidence="1">
    <location>
        <begin position="1"/>
        <end position="58"/>
    </location>
</feature>
<name>A0A4Q5MVH7_9MICO</name>
<dbReference type="OrthoDB" id="9799970at2"/>
<reference evidence="3 4" key="1">
    <citation type="submission" date="2019-01" db="EMBL/GenBank/DDBJ databases">
        <title>Novel species of Cellulomonas.</title>
        <authorList>
            <person name="Liu Q."/>
            <person name="Xin Y.-H."/>
        </authorList>
    </citation>
    <scope>NUCLEOTIDE SEQUENCE [LARGE SCALE GENOMIC DNA]</scope>
    <source>
        <strain evidence="3 4">HLT2-17</strain>
    </source>
</reference>
<feature type="domain" description="Peptidase M15C" evidence="2">
    <location>
        <begin position="168"/>
        <end position="245"/>
    </location>
</feature>
<dbReference type="InterPro" id="IPR009045">
    <property type="entry name" value="Zn_M74/Hedgehog-like"/>
</dbReference>
<dbReference type="SUPFAM" id="SSF55166">
    <property type="entry name" value="Hedgehog/DD-peptidase"/>
    <property type="match status" value="1"/>
</dbReference>
<comment type="caution">
    <text evidence="3">The sequence shown here is derived from an EMBL/GenBank/DDBJ whole genome shotgun (WGS) entry which is preliminary data.</text>
</comment>
<dbReference type="Proteomes" id="UP000293764">
    <property type="component" value="Unassembled WGS sequence"/>
</dbReference>
<evidence type="ECO:0000313" key="3">
    <source>
        <dbReference type="EMBL" id="RYV49505.1"/>
    </source>
</evidence>
<dbReference type="Gene3D" id="3.30.1380.10">
    <property type="match status" value="1"/>
</dbReference>
<accession>A0A4Q5MVH7</accession>
<evidence type="ECO:0000256" key="1">
    <source>
        <dbReference type="SAM" id="MobiDB-lite"/>
    </source>
</evidence>
<evidence type="ECO:0000259" key="2">
    <source>
        <dbReference type="Pfam" id="PF13539"/>
    </source>
</evidence>
<feature type="compositionally biased region" description="Pro residues" evidence="1">
    <location>
        <begin position="33"/>
        <end position="51"/>
    </location>
</feature>
<proteinExistence type="predicted"/>
<dbReference type="InterPro" id="IPR039561">
    <property type="entry name" value="Peptidase_M15C"/>
</dbReference>